<dbReference type="AlphaFoldDB" id="A0A1Z4JE29"/>
<accession>A0A1Z4JE29</accession>
<protein>
    <submittedName>
        <fullName evidence="1">Uncharacterized protein</fullName>
    </submittedName>
</protein>
<keyword evidence="2" id="KW-1185">Reference proteome</keyword>
<dbReference type="Proteomes" id="UP000217895">
    <property type="component" value="Chromosome"/>
</dbReference>
<sequence>MSEWAETVREIWTNKVANDYQAQADGAQSFQANPSITLNLTDEEERSMVPKPVLNAYDYYVEEVEAADWGSVTATIEKLQNQEVFAVTVSTDGNDGWVELFDQKGEKLGAARTLEAWTAWGETNEIRAYTQDSELPHELKAKQRS</sequence>
<reference evidence="1 2" key="1">
    <citation type="submission" date="2017-06" db="EMBL/GenBank/DDBJ databases">
        <title>Genome sequencing of cyanobaciteial culture collection at National Institute for Environmental Studies (NIES).</title>
        <authorList>
            <person name="Hirose Y."/>
            <person name="Shimura Y."/>
            <person name="Fujisawa T."/>
            <person name="Nakamura Y."/>
            <person name="Kawachi M."/>
        </authorList>
    </citation>
    <scope>NUCLEOTIDE SEQUENCE [LARGE SCALE GENOMIC DNA]</scope>
    <source>
        <strain evidence="1 2">NIES-2135</strain>
    </source>
</reference>
<dbReference type="EMBL" id="AP018203">
    <property type="protein sequence ID" value="BAY55012.1"/>
    <property type="molecule type" value="Genomic_DNA"/>
</dbReference>
<name>A0A1Z4JE29_LEPBY</name>
<proteinExistence type="predicted"/>
<evidence type="ECO:0000313" key="1">
    <source>
        <dbReference type="EMBL" id="BAY55012.1"/>
    </source>
</evidence>
<organism evidence="1 2">
    <name type="scientific">Leptolyngbya boryana NIES-2135</name>
    <dbReference type="NCBI Taxonomy" id="1973484"/>
    <lineage>
        <taxon>Bacteria</taxon>
        <taxon>Bacillati</taxon>
        <taxon>Cyanobacteriota</taxon>
        <taxon>Cyanophyceae</taxon>
        <taxon>Leptolyngbyales</taxon>
        <taxon>Leptolyngbyaceae</taxon>
        <taxon>Leptolyngbya group</taxon>
        <taxon>Leptolyngbya</taxon>
    </lineage>
</organism>
<gene>
    <name evidence="1" type="ORF">NIES2135_18330</name>
</gene>
<evidence type="ECO:0000313" key="2">
    <source>
        <dbReference type="Proteomes" id="UP000217895"/>
    </source>
</evidence>